<dbReference type="PANTHER" id="PTHR42806">
    <property type="entry name" value="GLYCINE CLEAVAGE SYSTEM P-PROTEIN"/>
    <property type="match status" value="1"/>
</dbReference>
<proteinExistence type="predicted"/>
<dbReference type="Proteomes" id="UP000031552">
    <property type="component" value="Unassembled WGS sequence"/>
</dbReference>
<protein>
    <submittedName>
        <fullName evidence="3">Glycine dehydrogenase (Decarboxylating) subunit 1</fullName>
        <ecNumber evidence="3">1.4.4.2</ecNumber>
    </submittedName>
</protein>
<dbReference type="PIRSF" id="PIRSF006815">
    <property type="entry name" value="GcvPA"/>
    <property type="match status" value="1"/>
</dbReference>
<dbReference type="InterPro" id="IPR015422">
    <property type="entry name" value="PyrdxlP-dep_Trfase_small"/>
</dbReference>
<dbReference type="RefSeq" id="WP_041016380.1">
    <property type="nucleotide sequence ID" value="NZ_CCEJ010000001.1"/>
</dbReference>
<dbReference type="eggNOG" id="COG0403">
    <property type="taxonomic scope" value="Bacteria"/>
</dbReference>
<evidence type="ECO:0000259" key="2">
    <source>
        <dbReference type="Pfam" id="PF02347"/>
    </source>
</evidence>
<accession>A0A090CZZ6</accession>
<organism evidence="3 4">
    <name type="scientific">Candidatus Criblamydia sequanensis CRIB-18</name>
    <dbReference type="NCBI Taxonomy" id="1437425"/>
    <lineage>
        <taxon>Bacteria</taxon>
        <taxon>Pseudomonadati</taxon>
        <taxon>Chlamydiota</taxon>
        <taxon>Chlamydiia</taxon>
        <taxon>Parachlamydiales</taxon>
        <taxon>Candidatus Criblamydiaceae</taxon>
        <taxon>Candidatus Criblamydia</taxon>
    </lineage>
</organism>
<dbReference type="GO" id="GO:0009116">
    <property type="term" value="P:nucleoside metabolic process"/>
    <property type="evidence" value="ECO:0007669"/>
    <property type="project" value="InterPro"/>
</dbReference>
<dbReference type="NCBIfam" id="NF001696">
    <property type="entry name" value="PRK00451.1"/>
    <property type="match status" value="1"/>
</dbReference>
<dbReference type="Gene3D" id="3.90.1150.10">
    <property type="entry name" value="Aspartate Aminotransferase, domain 1"/>
    <property type="match status" value="1"/>
</dbReference>
<dbReference type="PANTHER" id="PTHR42806:SF1">
    <property type="entry name" value="GLYCINE DEHYDROGENASE (DECARBOXYLATING)"/>
    <property type="match status" value="1"/>
</dbReference>
<dbReference type="Gene3D" id="3.40.640.10">
    <property type="entry name" value="Type I PLP-dependent aspartate aminotransferase-like (Major domain)"/>
    <property type="match status" value="1"/>
</dbReference>
<dbReference type="InterPro" id="IPR015421">
    <property type="entry name" value="PyrdxlP-dep_Trfase_major"/>
</dbReference>
<sequence>MDYISNTDKEREEMAKAIGIQSIEDLFEDIPKKLLLKKRGLDDGLSELEAKVWMQKLADKNSYPSFDSYLGAGSYDHYIPSFVRAICQKSEFLTSYTPYQAEASQGMLQALFEFQSSIAALTGLDAANASVYDGATAAGESALMALRVKKSRDTLILFESIHPLVQAVICQYVLSQGFKIKTIPCDNMGKCDLETFRKEINETIAGVIIQSPNFFGRLEDAKGIFEEAKRFESLAIHLSNPIAYGLFSSAKEVGADIAAGEMQPLGIPPQFGGPYAGYMACTQDLIRQMPARIVGETVDSEGKRGFILTLQAREQHIRREKATSNICTSQSLNALASLLTLLWYGKEGLKKLAETNFKKANYLKNQLSHISGLTLPTEGVYFNEFPVLFPIEDKKVIEHFMAEKIIPGASISSLYKGTKKGWLVNVTEKKNLTQLENYLFKAKNLFK</sequence>
<evidence type="ECO:0000256" key="1">
    <source>
        <dbReference type="ARBA" id="ARBA00023002"/>
    </source>
</evidence>
<dbReference type="EMBL" id="CCEJ010000001">
    <property type="protein sequence ID" value="CDR32848.1"/>
    <property type="molecule type" value="Genomic_DNA"/>
</dbReference>
<dbReference type="InterPro" id="IPR023010">
    <property type="entry name" value="GcvPA"/>
</dbReference>
<reference evidence="3" key="1">
    <citation type="submission" date="2013-12" db="EMBL/GenBank/DDBJ databases">
        <authorList>
            <person name="Linke B."/>
        </authorList>
    </citation>
    <scope>NUCLEOTIDE SEQUENCE [LARGE SCALE GENOMIC DNA]</scope>
    <source>
        <strain evidence="3">CRIB-18</strain>
    </source>
</reference>
<evidence type="ECO:0000313" key="4">
    <source>
        <dbReference type="Proteomes" id="UP000031552"/>
    </source>
</evidence>
<feature type="domain" description="Glycine cleavage system P-protein N-terminal" evidence="2">
    <location>
        <begin position="2"/>
        <end position="437"/>
    </location>
</feature>
<dbReference type="OrthoDB" id="9771867at2"/>
<gene>
    <name evidence="3" type="primary">gcvPA</name>
    <name evidence="3" type="ORF">CSEC_0004</name>
</gene>
<dbReference type="GO" id="GO:0004375">
    <property type="term" value="F:glycine dehydrogenase (decarboxylating) activity"/>
    <property type="evidence" value="ECO:0007669"/>
    <property type="project" value="UniProtKB-EC"/>
</dbReference>
<name>A0A090CZZ6_9BACT</name>
<dbReference type="STRING" id="1437425.CSEC_0004"/>
<keyword evidence="4" id="KW-1185">Reference proteome</keyword>
<dbReference type="AlphaFoldDB" id="A0A090CZZ6"/>
<keyword evidence="1 3" id="KW-0560">Oxidoreductase</keyword>
<dbReference type="InterPro" id="IPR049315">
    <property type="entry name" value="GDC-P_N"/>
</dbReference>
<dbReference type="SUPFAM" id="SSF53383">
    <property type="entry name" value="PLP-dependent transferases"/>
    <property type="match status" value="1"/>
</dbReference>
<dbReference type="EC" id="1.4.4.2" evidence="3"/>
<dbReference type="Pfam" id="PF02347">
    <property type="entry name" value="GDC-P"/>
    <property type="match status" value="1"/>
</dbReference>
<reference evidence="3" key="2">
    <citation type="submission" date="2014-09" db="EMBL/GenBank/DDBJ databases">
        <title>Criblamydia sequanensis harbors a mega-plasmid encoding arsenite resistance.</title>
        <authorList>
            <person name="Bertelli C."/>
            <person name="Goesmann A."/>
            <person name="Greub G."/>
        </authorList>
    </citation>
    <scope>NUCLEOTIDE SEQUENCE [LARGE SCALE GENOMIC DNA]</scope>
    <source>
        <strain evidence="3">CRIB-18</strain>
    </source>
</reference>
<comment type="caution">
    <text evidence="3">The sequence shown here is derived from an EMBL/GenBank/DDBJ whole genome shotgun (WGS) entry which is preliminary data.</text>
</comment>
<evidence type="ECO:0000313" key="3">
    <source>
        <dbReference type="EMBL" id="CDR32848.1"/>
    </source>
</evidence>
<dbReference type="InterPro" id="IPR015424">
    <property type="entry name" value="PyrdxlP-dep_Trfase"/>
</dbReference>